<proteinExistence type="predicted"/>
<dbReference type="Proteomes" id="UP001139157">
    <property type="component" value="Unassembled WGS sequence"/>
</dbReference>
<sequence length="63" mass="6635">VSSEGLADEWVTHLFTDVEGLSGLDPEPLEDLRAVILEQGPVSGFGDAEVIAFDELFDASGTA</sequence>
<evidence type="ECO:0000313" key="2">
    <source>
        <dbReference type="Proteomes" id="UP001139157"/>
    </source>
</evidence>
<organism evidence="1 2">
    <name type="scientific">Nocardia pulmonis</name>
    <dbReference type="NCBI Taxonomy" id="2951408"/>
    <lineage>
        <taxon>Bacteria</taxon>
        <taxon>Bacillati</taxon>
        <taxon>Actinomycetota</taxon>
        <taxon>Actinomycetes</taxon>
        <taxon>Mycobacteriales</taxon>
        <taxon>Nocardiaceae</taxon>
        <taxon>Nocardia</taxon>
    </lineage>
</organism>
<gene>
    <name evidence="1" type="ORF">NDR86_36980</name>
</gene>
<dbReference type="EMBL" id="JAMRXG010000039">
    <property type="protein sequence ID" value="MCM6779086.1"/>
    <property type="molecule type" value="Genomic_DNA"/>
</dbReference>
<keyword evidence="2" id="KW-1185">Reference proteome</keyword>
<evidence type="ECO:0000313" key="1">
    <source>
        <dbReference type="EMBL" id="MCM6779086.1"/>
    </source>
</evidence>
<dbReference type="RefSeq" id="WP_251918998.1">
    <property type="nucleotide sequence ID" value="NZ_JAMRXG010000039.1"/>
</dbReference>
<comment type="caution">
    <text evidence="1">The sequence shown here is derived from an EMBL/GenBank/DDBJ whole genome shotgun (WGS) entry which is preliminary data.</text>
</comment>
<reference evidence="1" key="1">
    <citation type="submission" date="2022-06" db="EMBL/GenBank/DDBJ databases">
        <title>Novel species in genus nocardia.</title>
        <authorList>
            <person name="Li F."/>
        </authorList>
    </citation>
    <scope>NUCLEOTIDE SEQUENCE</scope>
    <source>
        <strain evidence="1">CDC141</strain>
    </source>
</reference>
<feature type="non-terminal residue" evidence="1">
    <location>
        <position position="1"/>
    </location>
</feature>
<accession>A0A9X2EJ33</accession>
<name>A0A9X2EJ33_9NOCA</name>
<dbReference type="AlphaFoldDB" id="A0A9X2EJ33"/>
<protein>
    <submittedName>
        <fullName evidence="1">Uncharacterized protein</fullName>
    </submittedName>
</protein>